<evidence type="ECO:0000256" key="5">
    <source>
        <dbReference type="SAM" id="Phobius"/>
    </source>
</evidence>
<dbReference type="Pfam" id="PF06687">
    <property type="entry name" value="SUR7"/>
    <property type="match status" value="1"/>
</dbReference>
<comment type="subcellular location">
    <subcellularLocation>
        <location evidence="1">Membrane</location>
        <topology evidence="1">Multi-pass membrane protein</topology>
    </subcellularLocation>
</comment>
<evidence type="ECO:0000256" key="3">
    <source>
        <dbReference type="ARBA" id="ARBA00022989"/>
    </source>
</evidence>
<evidence type="ECO:0000256" key="1">
    <source>
        <dbReference type="ARBA" id="ARBA00004141"/>
    </source>
</evidence>
<organism evidence="7 8">
    <name type="scientific">Microbotryum intermedium</name>
    <dbReference type="NCBI Taxonomy" id="269621"/>
    <lineage>
        <taxon>Eukaryota</taxon>
        <taxon>Fungi</taxon>
        <taxon>Dikarya</taxon>
        <taxon>Basidiomycota</taxon>
        <taxon>Pucciniomycotina</taxon>
        <taxon>Microbotryomycetes</taxon>
        <taxon>Microbotryales</taxon>
        <taxon>Microbotryaceae</taxon>
        <taxon>Microbotryum</taxon>
    </lineage>
</organism>
<reference evidence="8" key="1">
    <citation type="submission" date="2016-09" db="EMBL/GenBank/DDBJ databases">
        <authorList>
            <person name="Jeantristanb JTB J.-T."/>
            <person name="Ricardo R."/>
        </authorList>
    </citation>
    <scope>NUCLEOTIDE SEQUENCE [LARGE SCALE GENOMIC DNA]</scope>
</reference>
<keyword evidence="6" id="KW-0732">Signal</keyword>
<feature type="transmembrane region" description="Helical" evidence="5">
    <location>
        <begin position="97"/>
        <end position="115"/>
    </location>
</feature>
<feature type="chain" id="PRO_5012195670" evidence="6">
    <location>
        <begin position="25"/>
        <end position="206"/>
    </location>
</feature>
<dbReference type="GO" id="GO:0035838">
    <property type="term" value="C:growing cell tip"/>
    <property type="evidence" value="ECO:0007669"/>
    <property type="project" value="TreeGrafter"/>
</dbReference>
<dbReference type="OrthoDB" id="2354757at2759"/>
<name>A0A238FS06_9BASI</name>
<keyword evidence="3 5" id="KW-1133">Transmembrane helix</keyword>
<evidence type="ECO:0000256" key="6">
    <source>
        <dbReference type="SAM" id="SignalP"/>
    </source>
</evidence>
<feature type="signal peptide" evidence="6">
    <location>
        <begin position="1"/>
        <end position="24"/>
    </location>
</feature>
<gene>
    <name evidence="7" type="ORF">BQ2448_7772</name>
</gene>
<dbReference type="InterPro" id="IPR009571">
    <property type="entry name" value="SUR7/Rim9-like_fungi"/>
</dbReference>
<dbReference type="STRING" id="269621.A0A238FS06"/>
<dbReference type="AlphaFoldDB" id="A0A238FS06"/>
<evidence type="ECO:0000256" key="2">
    <source>
        <dbReference type="ARBA" id="ARBA00022692"/>
    </source>
</evidence>
<dbReference type="PANTHER" id="PTHR28013:SF3">
    <property type="entry name" value="PROTEIN DCV1-RELATED"/>
    <property type="match status" value="1"/>
</dbReference>
<keyword evidence="2 5" id="KW-0812">Transmembrane</keyword>
<dbReference type="EMBL" id="FMSP01000023">
    <property type="protein sequence ID" value="SCV74743.1"/>
    <property type="molecule type" value="Genomic_DNA"/>
</dbReference>
<keyword evidence="4 5" id="KW-0472">Membrane</keyword>
<dbReference type="Proteomes" id="UP000198372">
    <property type="component" value="Unassembled WGS sequence"/>
</dbReference>
<sequence length="206" mass="22680">MFLQHLSVTLLVLATLLLLLVSLSTPISHNIYFLKADIAVSVATQTIKAKTLYLGNWGWCRGDVCSKAALGYRLDAFSSLNGISKIETLVRRFTRGLLLNPLACCLTFVAALLTLSPNLAVGMVAGFASALALFITCLALTFDVAFFLTIRIRLNQVSDDIHAQLSHATWLVVAAIVLQFIATVAIYWRRHVQTAVKFRKIQQMVV</sequence>
<evidence type="ECO:0000313" key="7">
    <source>
        <dbReference type="EMBL" id="SCV74743.1"/>
    </source>
</evidence>
<dbReference type="PANTHER" id="PTHR28013">
    <property type="entry name" value="PROTEIN DCV1-RELATED"/>
    <property type="match status" value="1"/>
</dbReference>
<keyword evidence="8" id="KW-1185">Reference proteome</keyword>
<dbReference type="GO" id="GO:0032153">
    <property type="term" value="C:cell division site"/>
    <property type="evidence" value="ECO:0007669"/>
    <property type="project" value="TreeGrafter"/>
</dbReference>
<protein>
    <submittedName>
        <fullName evidence="7">BQ2448_7772 protein</fullName>
    </submittedName>
</protein>
<dbReference type="InterPro" id="IPR051380">
    <property type="entry name" value="pH-response_reg_palI/RIM9"/>
</dbReference>
<feature type="transmembrane region" description="Helical" evidence="5">
    <location>
        <begin position="127"/>
        <end position="148"/>
    </location>
</feature>
<dbReference type="GO" id="GO:0005886">
    <property type="term" value="C:plasma membrane"/>
    <property type="evidence" value="ECO:0007669"/>
    <property type="project" value="InterPro"/>
</dbReference>
<evidence type="ECO:0000313" key="8">
    <source>
        <dbReference type="Proteomes" id="UP000198372"/>
    </source>
</evidence>
<evidence type="ECO:0000256" key="4">
    <source>
        <dbReference type="ARBA" id="ARBA00023136"/>
    </source>
</evidence>
<feature type="transmembrane region" description="Helical" evidence="5">
    <location>
        <begin position="168"/>
        <end position="188"/>
    </location>
</feature>
<accession>A0A238FS06</accession>
<proteinExistence type="predicted"/>